<accession>A0A7T0KM57</accession>
<proteinExistence type="inferred from homology"/>
<feature type="transmembrane region" description="Helical" evidence="8">
    <location>
        <begin position="100"/>
        <end position="118"/>
    </location>
</feature>
<evidence type="ECO:0000256" key="6">
    <source>
        <dbReference type="ARBA" id="ARBA00022989"/>
    </source>
</evidence>
<comment type="similarity">
    <text evidence="2">Belongs to the peptidase S54 family.</text>
</comment>
<evidence type="ECO:0000256" key="5">
    <source>
        <dbReference type="ARBA" id="ARBA00022801"/>
    </source>
</evidence>
<dbReference type="InterPro" id="IPR035952">
    <property type="entry name" value="Rhomboid-like_sf"/>
</dbReference>
<dbReference type="PANTHER" id="PTHR43066">
    <property type="entry name" value="RHOMBOID-RELATED PROTEIN"/>
    <property type="match status" value="1"/>
</dbReference>
<dbReference type="PANTHER" id="PTHR43066:SF1">
    <property type="entry name" value="RHOMBOID PROTEIN 2"/>
    <property type="match status" value="1"/>
</dbReference>
<evidence type="ECO:0000256" key="3">
    <source>
        <dbReference type="ARBA" id="ARBA00022670"/>
    </source>
</evidence>
<dbReference type="SUPFAM" id="SSF144091">
    <property type="entry name" value="Rhomboid-like"/>
    <property type="match status" value="1"/>
</dbReference>
<evidence type="ECO:0000313" key="10">
    <source>
        <dbReference type="EMBL" id="QPK83288.1"/>
    </source>
</evidence>
<dbReference type="RefSeq" id="WP_165003088.1">
    <property type="nucleotide sequence ID" value="NZ_CP064955.1"/>
</dbReference>
<protein>
    <submittedName>
        <fullName evidence="10">Rhomboid family intramembrane serine protease</fullName>
    </submittedName>
</protein>
<evidence type="ECO:0000259" key="9">
    <source>
        <dbReference type="Pfam" id="PF01694"/>
    </source>
</evidence>
<dbReference type="Pfam" id="PF01694">
    <property type="entry name" value="Rhomboid"/>
    <property type="match status" value="1"/>
</dbReference>
<keyword evidence="4 8" id="KW-0812">Transmembrane</keyword>
<dbReference type="KEGG" id="cqn:G7Y29_00140"/>
<comment type="subcellular location">
    <subcellularLocation>
        <location evidence="1">Membrane</location>
        <topology evidence="1">Multi-pass membrane protein</topology>
    </subcellularLocation>
</comment>
<sequence length="200" mass="21033">MNVRTLFHRAPATAAIAAVCVTVFAVTALQSGSLSNAIWGSPLGVRMVLYGPYVVEGPLGWLRLVTAGFLHLDLTHLFVNMLMLVLIGGEVERYVGTARFALAWFTGVTASSAAVLAMNFGTPTAGASGALFMLLAVLVAIAYRRSADLRAPVALVLLNVVYTFVVPGISVWGHLGGLAAGTLLAWPLTYAPVIPKREAP</sequence>
<evidence type="ECO:0000256" key="7">
    <source>
        <dbReference type="ARBA" id="ARBA00023136"/>
    </source>
</evidence>
<evidence type="ECO:0000256" key="4">
    <source>
        <dbReference type="ARBA" id="ARBA00022692"/>
    </source>
</evidence>
<dbReference type="Proteomes" id="UP000594586">
    <property type="component" value="Chromosome"/>
</dbReference>
<evidence type="ECO:0000256" key="1">
    <source>
        <dbReference type="ARBA" id="ARBA00004141"/>
    </source>
</evidence>
<reference evidence="10 11" key="1">
    <citation type="submission" date="2020-11" db="EMBL/GenBank/DDBJ databases">
        <title>Corynebacterium sp. MC1420.</title>
        <authorList>
            <person name="Zhou J."/>
        </authorList>
    </citation>
    <scope>NUCLEOTIDE SEQUENCE [LARGE SCALE GENOMIC DNA]</scope>
    <source>
        <strain evidence="10 11">MC1420</strain>
    </source>
</reference>
<name>A0A7T0KM57_9CORY</name>
<dbReference type="GO" id="GO:0016020">
    <property type="term" value="C:membrane"/>
    <property type="evidence" value="ECO:0007669"/>
    <property type="project" value="UniProtKB-SubCell"/>
</dbReference>
<keyword evidence="3 10" id="KW-0645">Protease</keyword>
<dbReference type="AlphaFoldDB" id="A0A7T0KM57"/>
<evidence type="ECO:0000313" key="11">
    <source>
        <dbReference type="Proteomes" id="UP000594586"/>
    </source>
</evidence>
<keyword evidence="7 8" id="KW-0472">Membrane</keyword>
<evidence type="ECO:0000256" key="8">
    <source>
        <dbReference type="SAM" id="Phobius"/>
    </source>
</evidence>
<keyword evidence="6 8" id="KW-1133">Transmembrane helix</keyword>
<dbReference type="GO" id="GO:0004252">
    <property type="term" value="F:serine-type endopeptidase activity"/>
    <property type="evidence" value="ECO:0007669"/>
    <property type="project" value="InterPro"/>
</dbReference>
<keyword evidence="11" id="KW-1185">Reference proteome</keyword>
<feature type="transmembrane region" description="Helical" evidence="8">
    <location>
        <begin position="155"/>
        <end position="175"/>
    </location>
</feature>
<feature type="transmembrane region" description="Helical" evidence="8">
    <location>
        <begin position="61"/>
        <end position="88"/>
    </location>
</feature>
<feature type="transmembrane region" description="Helical" evidence="8">
    <location>
        <begin position="124"/>
        <end position="143"/>
    </location>
</feature>
<dbReference type="EMBL" id="CP064955">
    <property type="protein sequence ID" value="QPK83288.1"/>
    <property type="molecule type" value="Genomic_DNA"/>
</dbReference>
<dbReference type="InterPro" id="IPR022764">
    <property type="entry name" value="Peptidase_S54_rhomboid_dom"/>
</dbReference>
<dbReference type="Gene3D" id="1.20.1540.10">
    <property type="entry name" value="Rhomboid-like"/>
    <property type="match status" value="1"/>
</dbReference>
<dbReference type="GO" id="GO:0006508">
    <property type="term" value="P:proteolysis"/>
    <property type="evidence" value="ECO:0007669"/>
    <property type="project" value="UniProtKB-KW"/>
</dbReference>
<evidence type="ECO:0000256" key="2">
    <source>
        <dbReference type="ARBA" id="ARBA00009045"/>
    </source>
</evidence>
<feature type="domain" description="Peptidase S54 rhomboid" evidence="9">
    <location>
        <begin position="61"/>
        <end position="189"/>
    </location>
</feature>
<keyword evidence="5" id="KW-0378">Hydrolase</keyword>
<organism evidence="10 11">
    <name type="scientific">Corynebacterium qintianiae</name>
    <dbReference type="NCBI Taxonomy" id="2709392"/>
    <lineage>
        <taxon>Bacteria</taxon>
        <taxon>Bacillati</taxon>
        <taxon>Actinomycetota</taxon>
        <taxon>Actinomycetes</taxon>
        <taxon>Mycobacteriales</taxon>
        <taxon>Corynebacteriaceae</taxon>
        <taxon>Corynebacterium</taxon>
    </lineage>
</organism>
<gene>
    <name evidence="10" type="ORF">G7Y29_00140</name>
</gene>